<proteinExistence type="predicted"/>
<gene>
    <name evidence="1" type="ORF">DSO57_1012520</name>
</gene>
<name>A0ACC2U3Z1_9FUNG</name>
<dbReference type="Proteomes" id="UP001165960">
    <property type="component" value="Unassembled WGS sequence"/>
</dbReference>
<reference evidence="1" key="1">
    <citation type="submission" date="2022-04" db="EMBL/GenBank/DDBJ databases">
        <title>Genome of the entomopathogenic fungus Entomophthora muscae.</title>
        <authorList>
            <person name="Elya C."/>
            <person name="Lovett B.R."/>
            <person name="Lee E."/>
            <person name="Macias A.M."/>
            <person name="Hajek A.E."/>
            <person name="De Bivort B.L."/>
            <person name="Kasson M.T."/>
            <person name="De Fine Licht H.H."/>
            <person name="Stajich J.E."/>
        </authorList>
    </citation>
    <scope>NUCLEOTIDE SEQUENCE</scope>
    <source>
        <strain evidence="1">Berkeley</strain>
    </source>
</reference>
<keyword evidence="2" id="KW-1185">Reference proteome</keyword>
<accession>A0ACC2U3Z1</accession>
<organism evidence="1 2">
    <name type="scientific">Entomophthora muscae</name>
    <dbReference type="NCBI Taxonomy" id="34485"/>
    <lineage>
        <taxon>Eukaryota</taxon>
        <taxon>Fungi</taxon>
        <taxon>Fungi incertae sedis</taxon>
        <taxon>Zoopagomycota</taxon>
        <taxon>Entomophthoromycotina</taxon>
        <taxon>Entomophthoromycetes</taxon>
        <taxon>Entomophthorales</taxon>
        <taxon>Entomophthoraceae</taxon>
        <taxon>Entomophthora</taxon>
    </lineage>
</organism>
<comment type="caution">
    <text evidence="1">The sequence shown here is derived from an EMBL/GenBank/DDBJ whole genome shotgun (WGS) entry which is preliminary data.</text>
</comment>
<protein>
    <submittedName>
        <fullName evidence="1">Uncharacterized protein</fullName>
    </submittedName>
</protein>
<evidence type="ECO:0000313" key="2">
    <source>
        <dbReference type="Proteomes" id="UP001165960"/>
    </source>
</evidence>
<evidence type="ECO:0000313" key="1">
    <source>
        <dbReference type="EMBL" id="KAJ9081637.1"/>
    </source>
</evidence>
<sequence length="131" mass="14895">MLWSSLDHYKQSTWACCILVMATIWWDLDTSLAIGSCQRRVDASANMVKEDKEYIPRQTQPVSSSKRMTCSSSWHYARCGKRISVEVPSRRIPQTVTKDISNYDLKSNEEVDKSEKSNAAEEGSPSDNLDQ</sequence>
<dbReference type="EMBL" id="QTSX02001465">
    <property type="protein sequence ID" value="KAJ9081637.1"/>
    <property type="molecule type" value="Genomic_DNA"/>
</dbReference>